<feature type="signal peptide" evidence="1">
    <location>
        <begin position="1"/>
        <end position="23"/>
    </location>
</feature>
<protein>
    <submittedName>
        <fullName evidence="2">Uncharacterized protein</fullName>
    </submittedName>
</protein>
<reference evidence="2 3" key="1">
    <citation type="submission" date="2019-06" db="EMBL/GenBank/DDBJ databases">
        <authorList>
            <person name="Broberg M."/>
        </authorList>
    </citation>
    <scope>NUCLEOTIDE SEQUENCE [LARGE SCALE GENOMIC DNA]</scope>
</reference>
<keyword evidence="1" id="KW-0732">Signal</keyword>
<sequence>MRSRFALLSLSILFSSVADYAQAAKVCKPCRGPCAAAVRPSLNQNHDTEADCVAFLSGAGYYAVVRIIYAVRIDYTIRIDYAIRIYFCIYYAVSTSTPQSTSTPESTTHTVPESTTSSTLVALPTVYPRLLGTDVSGGASYQLKLISSGTQFFLSYSATLTQYAPANGAPYNLDPVTGRLSITLSPGLDGTTTQTYYLTYNTPLPKGSGYVATWMTASAIAATTSKRYVRCTRADASGLLNCVSEAAETLLILHTTNPTVYIGLPPAAGNSIAMTLSLPFV</sequence>
<organism evidence="2 3">
    <name type="scientific">Bionectria ochroleuca</name>
    <name type="common">Gliocladium roseum</name>
    <dbReference type="NCBI Taxonomy" id="29856"/>
    <lineage>
        <taxon>Eukaryota</taxon>
        <taxon>Fungi</taxon>
        <taxon>Dikarya</taxon>
        <taxon>Ascomycota</taxon>
        <taxon>Pezizomycotina</taxon>
        <taxon>Sordariomycetes</taxon>
        <taxon>Hypocreomycetidae</taxon>
        <taxon>Hypocreales</taxon>
        <taxon>Bionectriaceae</taxon>
        <taxon>Clonostachys</taxon>
    </lineage>
</organism>
<name>A0ABY6TU38_BIOOC</name>
<feature type="chain" id="PRO_5046958796" evidence="1">
    <location>
        <begin position="24"/>
        <end position="281"/>
    </location>
</feature>
<proteinExistence type="predicted"/>
<accession>A0ABY6TU38</accession>
<evidence type="ECO:0000256" key="1">
    <source>
        <dbReference type="SAM" id="SignalP"/>
    </source>
</evidence>
<comment type="caution">
    <text evidence="2">The sequence shown here is derived from an EMBL/GenBank/DDBJ whole genome shotgun (WGS) entry which is preliminary data.</text>
</comment>
<evidence type="ECO:0000313" key="3">
    <source>
        <dbReference type="Proteomes" id="UP000766486"/>
    </source>
</evidence>
<keyword evidence="3" id="KW-1185">Reference proteome</keyword>
<gene>
    <name evidence="2" type="ORF">CLO192961_LOCUS76040</name>
</gene>
<dbReference type="Proteomes" id="UP000766486">
    <property type="component" value="Unassembled WGS sequence"/>
</dbReference>
<evidence type="ECO:0000313" key="2">
    <source>
        <dbReference type="EMBL" id="VUC22174.1"/>
    </source>
</evidence>
<dbReference type="EMBL" id="CABFNS010000518">
    <property type="protein sequence ID" value="VUC22174.1"/>
    <property type="molecule type" value="Genomic_DNA"/>
</dbReference>